<name>A0AAW9WDP0_9FIRM</name>
<reference evidence="1 2" key="1">
    <citation type="submission" date="2019-09" db="EMBL/GenBank/DDBJ databases">
        <title>Draft genome sequencing of Hungatella hathewayi 123Y-2.</title>
        <authorList>
            <person name="Lv Q."/>
            <person name="Li S."/>
        </authorList>
    </citation>
    <scope>NUCLEOTIDE SEQUENCE [LARGE SCALE GENOMIC DNA]</scope>
    <source>
        <strain evidence="1 2">123Y-2</strain>
    </source>
</reference>
<evidence type="ECO:0000313" key="1">
    <source>
        <dbReference type="EMBL" id="MUB63465.1"/>
    </source>
</evidence>
<evidence type="ECO:0000313" key="2">
    <source>
        <dbReference type="Proteomes" id="UP000434223"/>
    </source>
</evidence>
<dbReference type="EMBL" id="WNME01000005">
    <property type="protein sequence ID" value="MUB63465.1"/>
    <property type="molecule type" value="Genomic_DNA"/>
</dbReference>
<gene>
    <name evidence="1" type="ORF">GNE07_10360</name>
</gene>
<dbReference type="AlphaFoldDB" id="A0AAW9WDP0"/>
<organism evidence="1 2">
    <name type="scientific">Hungatella hathewayi</name>
    <dbReference type="NCBI Taxonomy" id="154046"/>
    <lineage>
        <taxon>Bacteria</taxon>
        <taxon>Bacillati</taxon>
        <taxon>Bacillota</taxon>
        <taxon>Clostridia</taxon>
        <taxon>Lachnospirales</taxon>
        <taxon>Lachnospiraceae</taxon>
        <taxon>Hungatella</taxon>
    </lineage>
</organism>
<accession>A0AAW9WDP0</accession>
<dbReference type="Proteomes" id="UP000434223">
    <property type="component" value="Unassembled WGS sequence"/>
</dbReference>
<sequence length="291" mass="33532">MSMLDNSYRYFTVTVDRYERQCMEGIISHAGETPGIRYGNFLELVLQMDQIFNRMSCPKQTMEFRRFTGTDYPAPKVKECRKVCNGKLATFHIYVKFRYDASWQGEITWLEEERTEHFESILQMIQLVDEILTGRYRIKDLGKGARTCQVAVNSYDSGLLEGSVQNAFINHLEEFKGTIGLADAMVHLFEVGIGRSASGTAPGECKIISEETWDTYRKGGRKATFVIKILYREHSTWQGVICWRETGEKQAFRSFLEMIILMASALEIGSGENECEDRYYTDNRQKTIKEG</sequence>
<comment type="caution">
    <text evidence="1">The sequence shown here is derived from an EMBL/GenBank/DDBJ whole genome shotgun (WGS) entry which is preliminary data.</text>
</comment>
<protein>
    <submittedName>
        <fullName evidence="1">Uncharacterized protein</fullName>
    </submittedName>
</protein>
<proteinExistence type="predicted"/>